<dbReference type="OrthoDB" id="5767078at2"/>
<sequence>MKRLVSIIAAFSFLLTGCTGEEEITELANPELVAVAFFDALYNQKDVKKAAMVCTPKLARILLHYKSPTAVSRHIFNMQFDKVEIKPDDTGVKVREQFKDNADIVLYFDGYFQNERVKDVKRISLKQVDGRWVIDKILKDPF</sequence>
<organism evidence="2 4">
    <name type="scientific">Thalassotalea euphylliae</name>
    <dbReference type="NCBI Taxonomy" id="1655234"/>
    <lineage>
        <taxon>Bacteria</taxon>
        <taxon>Pseudomonadati</taxon>
        <taxon>Pseudomonadota</taxon>
        <taxon>Gammaproteobacteria</taxon>
        <taxon>Alteromonadales</taxon>
        <taxon>Colwelliaceae</taxon>
        <taxon>Thalassotalea</taxon>
    </lineage>
</organism>
<evidence type="ECO:0000313" key="4">
    <source>
        <dbReference type="Proteomes" id="UP000256999"/>
    </source>
</evidence>
<proteinExistence type="predicted"/>
<dbReference type="AlphaFoldDB" id="A0A3E0UFE6"/>
<dbReference type="EMBL" id="QUOT01000001">
    <property type="protein sequence ID" value="REL29364.1"/>
    <property type="molecule type" value="Genomic_DNA"/>
</dbReference>
<evidence type="ECO:0000313" key="1">
    <source>
        <dbReference type="EMBL" id="REL29364.1"/>
    </source>
</evidence>
<dbReference type="Proteomes" id="UP000256999">
    <property type="component" value="Unassembled WGS sequence"/>
</dbReference>
<name>A0A3E0UFE6_9GAMM</name>
<keyword evidence="3" id="KW-1185">Reference proteome</keyword>
<dbReference type="RefSeq" id="WP_116000067.1">
    <property type="nucleotide sequence ID" value="NZ_QUOT01000001.1"/>
</dbReference>
<gene>
    <name evidence="2" type="ORF">DXX92_08515</name>
    <name evidence="1" type="ORF">DXX94_00715</name>
</gene>
<protein>
    <recommendedName>
        <fullName evidence="5">DUF4878 domain-containing protein</fullName>
    </recommendedName>
</protein>
<evidence type="ECO:0000313" key="3">
    <source>
        <dbReference type="Proteomes" id="UP000256899"/>
    </source>
</evidence>
<dbReference type="Proteomes" id="UP000256899">
    <property type="component" value="Unassembled WGS sequence"/>
</dbReference>
<dbReference type="EMBL" id="QUOV01000001">
    <property type="protein sequence ID" value="REL35394.1"/>
    <property type="molecule type" value="Genomic_DNA"/>
</dbReference>
<reference evidence="1" key="2">
    <citation type="submission" date="2018-08" db="EMBL/GenBank/DDBJ databases">
        <authorList>
            <person name="Ferrada E.E."/>
            <person name="Latorre B.A."/>
        </authorList>
    </citation>
    <scope>NUCLEOTIDE SEQUENCE</scope>
    <source>
        <strain evidence="1">H3</strain>
    </source>
</reference>
<evidence type="ECO:0008006" key="5">
    <source>
        <dbReference type="Google" id="ProtNLM"/>
    </source>
</evidence>
<comment type="caution">
    <text evidence="2">The sequence shown here is derived from an EMBL/GenBank/DDBJ whole genome shotgun (WGS) entry which is preliminary data.</text>
</comment>
<evidence type="ECO:0000313" key="2">
    <source>
        <dbReference type="EMBL" id="REL35394.1"/>
    </source>
</evidence>
<reference evidence="3 4" key="1">
    <citation type="submission" date="2018-08" db="EMBL/GenBank/DDBJ databases">
        <title>Thalassotalea euphylliae genome.</title>
        <authorList>
            <person name="Summers S."/>
            <person name="Rice S.A."/>
            <person name="Freckelton M.L."/>
            <person name="Nedved B.T."/>
            <person name="Hadfield M.G."/>
        </authorList>
    </citation>
    <scope>NUCLEOTIDE SEQUENCE [LARGE SCALE GENOMIC DNA]</scope>
    <source>
        <strain evidence="2 4">H2</strain>
        <strain evidence="3">H3</strain>
    </source>
</reference>
<dbReference type="PROSITE" id="PS51257">
    <property type="entry name" value="PROKAR_LIPOPROTEIN"/>
    <property type="match status" value="1"/>
</dbReference>
<accession>A0A3E0UFE6</accession>